<gene>
    <name evidence="1" type="ORF">LIER_16124</name>
</gene>
<proteinExistence type="predicted"/>
<keyword evidence="2" id="KW-1185">Reference proteome</keyword>
<organism evidence="1 2">
    <name type="scientific">Lithospermum erythrorhizon</name>
    <name type="common">Purple gromwell</name>
    <name type="synonym">Lithospermum officinale var. erythrorhizon</name>
    <dbReference type="NCBI Taxonomy" id="34254"/>
    <lineage>
        <taxon>Eukaryota</taxon>
        <taxon>Viridiplantae</taxon>
        <taxon>Streptophyta</taxon>
        <taxon>Embryophyta</taxon>
        <taxon>Tracheophyta</taxon>
        <taxon>Spermatophyta</taxon>
        <taxon>Magnoliopsida</taxon>
        <taxon>eudicotyledons</taxon>
        <taxon>Gunneridae</taxon>
        <taxon>Pentapetalae</taxon>
        <taxon>asterids</taxon>
        <taxon>lamiids</taxon>
        <taxon>Boraginales</taxon>
        <taxon>Boraginaceae</taxon>
        <taxon>Boraginoideae</taxon>
        <taxon>Lithospermeae</taxon>
        <taxon>Lithospermum</taxon>
    </lineage>
</organism>
<comment type="caution">
    <text evidence="1">The sequence shown here is derived from an EMBL/GenBank/DDBJ whole genome shotgun (WGS) entry which is preliminary data.</text>
</comment>
<dbReference type="AlphaFoldDB" id="A0AAV3Q813"/>
<accession>A0AAV3Q813</accession>
<reference evidence="1 2" key="1">
    <citation type="submission" date="2024-01" db="EMBL/GenBank/DDBJ databases">
        <title>The complete chloroplast genome sequence of Lithospermum erythrorhizon: insights into the phylogenetic relationship among Boraginaceae species and the maternal lineages of purple gromwells.</title>
        <authorList>
            <person name="Okada T."/>
            <person name="Watanabe K."/>
        </authorList>
    </citation>
    <scope>NUCLEOTIDE SEQUENCE [LARGE SCALE GENOMIC DNA]</scope>
</reference>
<evidence type="ECO:0000313" key="1">
    <source>
        <dbReference type="EMBL" id="GAA0159317.1"/>
    </source>
</evidence>
<protein>
    <submittedName>
        <fullName evidence="1">Uncharacterized protein</fullName>
    </submittedName>
</protein>
<dbReference type="Proteomes" id="UP001454036">
    <property type="component" value="Unassembled WGS sequence"/>
</dbReference>
<sequence length="106" mass="12308">MSRPSDWDVELETTSIYLGVTLAYLSINKPTRFGLYAFSIRTLVRAKRDEESFLLLEIPGEIIRFNLESKTHEKLGDIDVEVSEDGDILPFHWTKSFDYIESKCFL</sequence>
<evidence type="ECO:0000313" key="2">
    <source>
        <dbReference type="Proteomes" id="UP001454036"/>
    </source>
</evidence>
<dbReference type="EMBL" id="BAABME010003573">
    <property type="protein sequence ID" value="GAA0159317.1"/>
    <property type="molecule type" value="Genomic_DNA"/>
</dbReference>
<name>A0AAV3Q813_LITER</name>